<protein>
    <recommendedName>
        <fullName evidence="11">Elongation of very long chain fatty acids protein</fullName>
        <ecNumber evidence="11">2.3.1.199</ecNumber>
    </recommendedName>
    <alternativeName>
        <fullName evidence="11">Very-long-chain 3-oxoacyl-CoA synthase</fullName>
    </alternativeName>
</protein>
<evidence type="ECO:0000256" key="5">
    <source>
        <dbReference type="ARBA" id="ARBA00022692"/>
    </source>
</evidence>
<feature type="transmembrane region" description="Helical" evidence="11">
    <location>
        <begin position="232"/>
        <end position="251"/>
    </location>
</feature>
<evidence type="ECO:0000256" key="3">
    <source>
        <dbReference type="ARBA" id="ARBA00022516"/>
    </source>
</evidence>
<dbReference type="GO" id="GO:0034625">
    <property type="term" value="P:fatty acid elongation, monounsaturated fatty acid"/>
    <property type="evidence" value="ECO:0007669"/>
    <property type="project" value="TreeGrafter"/>
</dbReference>
<dbReference type="GO" id="GO:0009922">
    <property type="term" value="F:fatty acid elongase activity"/>
    <property type="evidence" value="ECO:0007669"/>
    <property type="project" value="UniProtKB-EC"/>
</dbReference>
<keyword evidence="5 11" id="KW-0812">Transmembrane</keyword>
<evidence type="ECO:0000256" key="1">
    <source>
        <dbReference type="ARBA" id="ARBA00004141"/>
    </source>
</evidence>
<dbReference type="GO" id="GO:0042761">
    <property type="term" value="P:very long-chain fatty acid biosynthetic process"/>
    <property type="evidence" value="ECO:0007669"/>
    <property type="project" value="TreeGrafter"/>
</dbReference>
<keyword evidence="3 11" id="KW-0444">Lipid biosynthesis</keyword>
<reference evidence="12" key="1">
    <citation type="submission" date="2023-06" db="EMBL/GenBank/DDBJ databases">
        <title>Genomic analysis of the entomopathogenic nematode Steinernema hermaphroditum.</title>
        <authorList>
            <person name="Schwarz E.M."/>
            <person name="Heppert J.K."/>
            <person name="Baniya A."/>
            <person name="Schwartz H.T."/>
            <person name="Tan C.-H."/>
            <person name="Antoshechkin I."/>
            <person name="Sternberg P.W."/>
            <person name="Goodrich-Blair H."/>
            <person name="Dillman A.R."/>
        </authorList>
    </citation>
    <scope>NUCLEOTIDE SEQUENCE</scope>
    <source>
        <strain evidence="12">PS9179</strain>
        <tissue evidence="12">Whole animal</tissue>
    </source>
</reference>
<feature type="transmembrane region" description="Helical" evidence="11">
    <location>
        <begin position="161"/>
        <end position="182"/>
    </location>
</feature>
<accession>A0AA39LEY3</accession>
<evidence type="ECO:0000256" key="4">
    <source>
        <dbReference type="ARBA" id="ARBA00022679"/>
    </source>
</evidence>
<evidence type="ECO:0000256" key="6">
    <source>
        <dbReference type="ARBA" id="ARBA00022832"/>
    </source>
</evidence>
<dbReference type="InterPro" id="IPR030457">
    <property type="entry name" value="ELO_CS"/>
</dbReference>
<feature type="transmembrane region" description="Helical" evidence="11">
    <location>
        <begin position="61"/>
        <end position="80"/>
    </location>
</feature>
<dbReference type="Proteomes" id="UP001175271">
    <property type="component" value="Unassembled WGS sequence"/>
</dbReference>
<dbReference type="PANTHER" id="PTHR11157">
    <property type="entry name" value="FATTY ACID ACYL TRANSFERASE-RELATED"/>
    <property type="match status" value="1"/>
</dbReference>
<dbReference type="PROSITE" id="PS01188">
    <property type="entry name" value="ELO"/>
    <property type="match status" value="1"/>
</dbReference>
<keyword evidence="6 11" id="KW-0276">Fatty acid metabolism</keyword>
<evidence type="ECO:0000256" key="10">
    <source>
        <dbReference type="ARBA" id="ARBA00023160"/>
    </source>
</evidence>
<feature type="transmembrane region" description="Helical" evidence="11">
    <location>
        <begin position="202"/>
        <end position="220"/>
    </location>
</feature>
<evidence type="ECO:0000256" key="9">
    <source>
        <dbReference type="ARBA" id="ARBA00023136"/>
    </source>
</evidence>
<proteinExistence type="inferred from homology"/>
<dbReference type="GO" id="GO:0019367">
    <property type="term" value="P:fatty acid elongation, saturated fatty acid"/>
    <property type="evidence" value="ECO:0007669"/>
    <property type="project" value="TreeGrafter"/>
</dbReference>
<sequence length="268" mass="30785">MENASSFVDIVRSSPFNYGIAYRYIESMLLPTFFFSVLYVVVVFTLKAFMANRKPYVLKPVLVGWNAFLAAFSILGSYYMSKALYVDITKHGVTGSYCKYGDLIPGQYGLWAFFFAMSKLIEVGDTVLLVLRKKPLIFLHWYHHMVTMNFAMLAYTNKNGYAGWMCWMNYTVHAIMYSYYCISSCGYRIPAVISRCITSSQILQFALTLVQMIHIGLLSLSGTACDFEPTTYFIGLAMEFSYLFLFGHFFYRAYVHNGGQKFEKQKQA</sequence>
<evidence type="ECO:0000256" key="2">
    <source>
        <dbReference type="ARBA" id="ARBA00005194"/>
    </source>
</evidence>
<comment type="caution">
    <text evidence="12">The sequence shown here is derived from an EMBL/GenBank/DDBJ whole genome shotgun (WGS) entry which is preliminary data.</text>
</comment>
<feature type="transmembrane region" description="Helical" evidence="11">
    <location>
        <begin position="28"/>
        <end position="49"/>
    </location>
</feature>
<keyword evidence="9 11" id="KW-0472">Membrane</keyword>
<dbReference type="GO" id="GO:0034626">
    <property type="term" value="P:fatty acid elongation, polyunsaturated fatty acid"/>
    <property type="evidence" value="ECO:0007669"/>
    <property type="project" value="TreeGrafter"/>
</dbReference>
<comment type="pathway">
    <text evidence="2">Lipid metabolism; fatty acid biosynthesis.</text>
</comment>
<keyword evidence="13" id="KW-1185">Reference proteome</keyword>
<organism evidence="12 13">
    <name type="scientific">Steinernema hermaphroditum</name>
    <dbReference type="NCBI Taxonomy" id="289476"/>
    <lineage>
        <taxon>Eukaryota</taxon>
        <taxon>Metazoa</taxon>
        <taxon>Ecdysozoa</taxon>
        <taxon>Nematoda</taxon>
        <taxon>Chromadorea</taxon>
        <taxon>Rhabditida</taxon>
        <taxon>Tylenchina</taxon>
        <taxon>Panagrolaimomorpha</taxon>
        <taxon>Strongyloidoidea</taxon>
        <taxon>Steinernematidae</taxon>
        <taxon>Steinernema</taxon>
    </lineage>
</organism>
<comment type="catalytic activity">
    <reaction evidence="11">
        <text>a very-long-chain acyl-CoA + malonyl-CoA + H(+) = a very-long-chain 3-oxoacyl-CoA + CO2 + CoA</text>
        <dbReference type="Rhea" id="RHEA:32727"/>
        <dbReference type="ChEBI" id="CHEBI:15378"/>
        <dbReference type="ChEBI" id="CHEBI:16526"/>
        <dbReference type="ChEBI" id="CHEBI:57287"/>
        <dbReference type="ChEBI" id="CHEBI:57384"/>
        <dbReference type="ChEBI" id="CHEBI:90725"/>
        <dbReference type="ChEBI" id="CHEBI:90736"/>
        <dbReference type="EC" id="2.3.1.199"/>
    </reaction>
</comment>
<comment type="similarity">
    <text evidence="11">Belongs to the ELO family.</text>
</comment>
<dbReference type="EC" id="2.3.1.199" evidence="11"/>
<dbReference type="EMBL" id="JAUCMV010000005">
    <property type="protein sequence ID" value="KAK0394549.1"/>
    <property type="molecule type" value="Genomic_DNA"/>
</dbReference>
<dbReference type="Pfam" id="PF01151">
    <property type="entry name" value="ELO"/>
    <property type="match status" value="1"/>
</dbReference>
<keyword evidence="10 11" id="KW-0275">Fatty acid biosynthesis</keyword>
<name>A0AA39LEY3_9BILA</name>
<dbReference type="PANTHER" id="PTHR11157:SF27">
    <property type="entry name" value="ELONGATION OF LONG CHAIN FATTY ACIDS PROTEIN 6"/>
    <property type="match status" value="1"/>
</dbReference>
<gene>
    <name evidence="12" type="ORF">QR680_000800</name>
</gene>
<evidence type="ECO:0000313" key="13">
    <source>
        <dbReference type="Proteomes" id="UP001175271"/>
    </source>
</evidence>
<keyword evidence="4 11" id="KW-0808">Transferase</keyword>
<dbReference type="AlphaFoldDB" id="A0AA39LEY3"/>
<comment type="subcellular location">
    <subcellularLocation>
        <location evidence="1">Membrane</location>
        <topology evidence="1">Multi-pass membrane protein</topology>
    </subcellularLocation>
</comment>
<evidence type="ECO:0000256" key="11">
    <source>
        <dbReference type="RuleBase" id="RU361115"/>
    </source>
</evidence>
<feature type="transmembrane region" description="Helical" evidence="11">
    <location>
        <begin position="110"/>
        <end position="131"/>
    </location>
</feature>
<evidence type="ECO:0000256" key="7">
    <source>
        <dbReference type="ARBA" id="ARBA00022989"/>
    </source>
</evidence>
<keyword evidence="7 11" id="KW-1133">Transmembrane helix</keyword>
<dbReference type="InterPro" id="IPR002076">
    <property type="entry name" value="ELO_fam"/>
</dbReference>
<dbReference type="GO" id="GO:0030148">
    <property type="term" value="P:sphingolipid biosynthetic process"/>
    <property type="evidence" value="ECO:0007669"/>
    <property type="project" value="TreeGrafter"/>
</dbReference>
<dbReference type="GO" id="GO:0005789">
    <property type="term" value="C:endoplasmic reticulum membrane"/>
    <property type="evidence" value="ECO:0007669"/>
    <property type="project" value="TreeGrafter"/>
</dbReference>
<feature type="transmembrane region" description="Helical" evidence="11">
    <location>
        <begin position="138"/>
        <end position="155"/>
    </location>
</feature>
<evidence type="ECO:0000313" key="12">
    <source>
        <dbReference type="EMBL" id="KAK0394549.1"/>
    </source>
</evidence>
<evidence type="ECO:0000256" key="8">
    <source>
        <dbReference type="ARBA" id="ARBA00023098"/>
    </source>
</evidence>
<keyword evidence="8 11" id="KW-0443">Lipid metabolism</keyword>